<proteinExistence type="predicted"/>
<keyword evidence="2" id="KW-1185">Reference proteome</keyword>
<evidence type="ECO:0000313" key="2">
    <source>
        <dbReference type="Proteomes" id="UP000805193"/>
    </source>
</evidence>
<accession>A0AC60QT86</accession>
<name>A0AC60QT86_IXOPE</name>
<dbReference type="Proteomes" id="UP000805193">
    <property type="component" value="Unassembled WGS sequence"/>
</dbReference>
<dbReference type="EMBL" id="JABSTQ010004717">
    <property type="protein sequence ID" value="KAG0441277.1"/>
    <property type="molecule type" value="Genomic_DNA"/>
</dbReference>
<feature type="non-terminal residue" evidence="1">
    <location>
        <position position="75"/>
    </location>
</feature>
<evidence type="ECO:0000313" key="1">
    <source>
        <dbReference type="EMBL" id="KAG0441277.1"/>
    </source>
</evidence>
<organism evidence="1 2">
    <name type="scientific">Ixodes persulcatus</name>
    <name type="common">Taiga tick</name>
    <dbReference type="NCBI Taxonomy" id="34615"/>
    <lineage>
        <taxon>Eukaryota</taxon>
        <taxon>Metazoa</taxon>
        <taxon>Ecdysozoa</taxon>
        <taxon>Arthropoda</taxon>
        <taxon>Chelicerata</taxon>
        <taxon>Arachnida</taxon>
        <taxon>Acari</taxon>
        <taxon>Parasitiformes</taxon>
        <taxon>Ixodida</taxon>
        <taxon>Ixodoidea</taxon>
        <taxon>Ixodidae</taxon>
        <taxon>Ixodinae</taxon>
        <taxon>Ixodes</taxon>
    </lineage>
</organism>
<sequence length="75" mass="7999">DCSSPEVETSARATPEDLEVAEMLLDLTRPVQVPLAQGEVAQDKAVQVNTSTAPVQNQRLSDLLTTDASVRAYTG</sequence>
<protein>
    <submittedName>
        <fullName evidence="1">Uncharacterized protein</fullName>
    </submittedName>
</protein>
<gene>
    <name evidence="1" type="ORF">HPB47_015995</name>
</gene>
<comment type="caution">
    <text evidence="1">The sequence shown here is derived from an EMBL/GenBank/DDBJ whole genome shotgun (WGS) entry which is preliminary data.</text>
</comment>
<feature type="non-terminal residue" evidence="1">
    <location>
        <position position="1"/>
    </location>
</feature>
<reference evidence="1 2" key="1">
    <citation type="journal article" date="2020" name="Cell">
        <title>Large-Scale Comparative Analyses of Tick Genomes Elucidate Their Genetic Diversity and Vector Capacities.</title>
        <authorList>
            <consortium name="Tick Genome and Microbiome Consortium (TIGMIC)"/>
            <person name="Jia N."/>
            <person name="Wang J."/>
            <person name="Shi W."/>
            <person name="Du L."/>
            <person name="Sun Y."/>
            <person name="Zhan W."/>
            <person name="Jiang J.F."/>
            <person name="Wang Q."/>
            <person name="Zhang B."/>
            <person name="Ji P."/>
            <person name="Bell-Sakyi L."/>
            <person name="Cui X.M."/>
            <person name="Yuan T.T."/>
            <person name="Jiang B.G."/>
            <person name="Yang W.F."/>
            <person name="Lam T.T."/>
            <person name="Chang Q.C."/>
            <person name="Ding S.J."/>
            <person name="Wang X.J."/>
            <person name="Zhu J.G."/>
            <person name="Ruan X.D."/>
            <person name="Zhao L."/>
            <person name="Wei J.T."/>
            <person name="Ye R.Z."/>
            <person name="Que T.C."/>
            <person name="Du C.H."/>
            <person name="Zhou Y.H."/>
            <person name="Cheng J.X."/>
            <person name="Dai P.F."/>
            <person name="Guo W.B."/>
            <person name="Han X.H."/>
            <person name="Huang E.J."/>
            <person name="Li L.F."/>
            <person name="Wei W."/>
            <person name="Gao Y.C."/>
            <person name="Liu J.Z."/>
            <person name="Shao H.Z."/>
            <person name="Wang X."/>
            <person name="Wang C.C."/>
            <person name="Yang T.C."/>
            <person name="Huo Q.B."/>
            <person name="Li W."/>
            <person name="Chen H.Y."/>
            <person name="Chen S.E."/>
            <person name="Zhou L.G."/>
            <person name="Ni X.B."/>
            <person name="Tian J.H."/>
            <person name="Sheng Y."/>
            <person name="Liu T."/>
            <person name="Pan Y.S."/>
            <person name="Xia L.Y."/>
            <person name="Li J."/>
            <person name="Zhao F."/>
            <person name="Cao W.C."/>
        </authorList>
    </citation>
    <scope>NUCLEOTIDE SEQUENCE [LARGE SCALE GENOMIC DNA]</scope>
    <source>
        <strain evidence="1">Iper-2018</strain>
    </source>
</reference>